<reference evidence="1" key="1">
    <citation type="submission" date="2014-11" db="EMBL/GenBank/DDBJ databases">
        <authorList>
            <person name="Amaro Gonzalez C."/>
        </authorList>
    </citation>
    <scope>NUCLEOTIDE SEQUENCE</scope>
</reference>
<proteinExistence type="predicted"/>
<sequence length="39" mass="4452">MKSAMCPVCDQKCSTYFPFTSVRHSNTLLFVCKIHLTLT</sequence>
<reference evidence="1" key="2">
    <citation type="journal article" date="2015" name="Fish Shellfish Immunol.">
        <title>Early steps in the European eel (Anguilla anguilla)-Vibrio vulnificus interaction in the gills: Role of the RtxA13 toxin.</title>
        <authorList>
            <person name="Callol A."/>
            <person name="Pajuelo D."/>
            <person name="Ebbesson L."/>
            <person name="Teles M."/>
            <person name="MacKenzie S."/>
            <person name="Amaro C."/>
        </authorList>
    </citation>
    <scope>NUCLEOTIDE SEQUENCE</scope>
</reference>
<accession>A0A0E9PQA0</accession>
<protein>
    <submittedName>
        <fullName evidence="1">Uncharacterized protein</fullName>
    </submittedName>
</protein>
<organism evidence="1">
    <name type="scientific">Anguilla anguilla</name>
    <name type="common">European freshwater eel</name>
    <name type="synonym">Muraena anguilla</name>
    <dbReference type="NCBI Taxonomy" id="7936"/>
    <lineage>
        <taxon>Eukaryota</taxon>
        <taxon>Metazoa</taxon>
        <taxon>Chordata</taxon>
        <taxon>Craniata</taxon>
        <taxon>Vertebrata</taxon>
        <taxon>Euteleostomi</taxon>
        <taxon>Actinopterygii</taxon>
        <taxon>Neopterygii</taxon>
        <taxon>Teleostei</taxon>
        <taxon>Anguilliformes</taxon>
        <taxon>Anguillidae</taxon>
        <taxon>Anguilla</taxon>
    </lineage>
</organism>
<evidence type="ECO:0000313" key="1">
    <source>
        <dbReference type="EMBL" id="JAH06791.1"/>
    </source>
</evidence>
<dbReference type="EMBL" id="GBXM01101786">
    <property type="protein sequence ID" value="JAH06791.1"/>
    <property type="molecule type" value="Transcribed_RNA"/>
</dbReference>
<name>A0A0E9PQA0_ANGAN</name>
<dbReference type="AlphaFoldDB" id="A0A0E9PQA0"/>